<evidence type="ECO:0000256" key="10">
    <source>
        <dbReference type="ARBA" id="ARBA00023136"/>
    </source>
</evidence>
<name>A0A239P896_9ACTN</name>
<comment type="subcellular location">
    <subcellularLocation>
        <location evidence="1">Membrane</location>
        <topology evidence="1">Multi-pass membrane protein</topology>
    </subcellularLocation>
</comment>
<dbReference type="AlphaFoldDB" id="A0A239P896"/>
<protein>
    <submittedName>
        <fullName evidence="14">Uncharacterized membrane protein</fullName>
    </submittedName>
</protein>
<gene>
    <name evidence="14" type="ORF">SAMN05421812_11539</name>
</gene>
<evidence type="ECO:0000256" key="1">
    <source>
        <dbReference type="ARBA" id="ARBA00004141"/>
    </source>
</evidence>
<reference evidence="14 15" key="1">
    <citation type="submission" date="2017-06" db="EMBL/GenBank/DDBJ databases">
        <authorList>
            <person name="Kim H.J."/>
            <person name="Triplett B.A."/>
        </authorList>
    </citation>
    <scope>NUCLEOTIDE SEQUENCE [LARGE SCALE GENOMIC DNA]</scope>
    <source>
        <strain evidence="14 15">CGMCC 4.5593</strain>
    </source>
</reference>
<evidence type="ECO:0000256" key="13">
    <source>
        <dbReference type="SAM" id="Phobius"/>
    </source>
</evidence>
<evidence type="ECO:0000256" key="3">
    <source>
        <dbReference type="ARBA" id="ARBA00022448"/>
    </source>
</evidence>
<keyword evidence="8 13" id="KW-1133">Transmembrane helix</keyword>
<dbReference type="Pfam" id="PF06736">
    <property type="entry name" value="TMEM175"/>
    <property type="match status" value="1"/>
</dbReference>
<comment type="catalytic activity">
    <reaction evidence="12">
        <text>K(+)(in) = K(+)(out)</text>
        <dbReference type="Rhea" id="RHEA:29463"/>
        <dbReference type="ChEBI" id="CHEBI:29103"/>
    </reaction>
</comment>
<dbReference type="GO" id="GO:0005267">
    <property type="term" value="F:potassium channel activity"/>
    <property type="evidence" value="ECO:0007669"/>
    <property type="project" value="UniProtKB-KW"/>
</dbReference>
<proteinExistence type="inferred from homology"/>
<dbReference type="OrthoDB" id="7626281at2"/>
<evidence type="ECO:0000256" key="8">
    <source>
        <dbReference type="ARBA" id="ARBA00022989"/>
    </source>
</evidence>
<dbReference type="RefSeq" id="WP_089254010.1">
    <property type="nucleotide sequence ID" value="NZ_FZPH01000015.1"/>
</dbReference>
<keyword evidence="3" id="KW-0813">Transport</keyword>
<dbReference type="PANTHER" id="PTHR31462:SF5">
    <property type="entry name" value="ENDOSOMAL_LYSOSOMAL PROTON CHANNEL TMEM175"/>
    <property type="match status" value="1"/>
</dbReference>
<keyword evidence="6" id="KW-0631">Potassium channel</keyword>
<dbReference type="EMBL" id="FZPH01000015">
    <property type="protein sequence ID" value="SNT63266.1"/>
    <property type="molecule type" value="Genomic_DNA"/>
</dbReference>
<keyword evidence="10 13" id="KW-0472">Membrane</keyword>
<evidence type="ECO:0000256" key="9">
    <source>
        <dbReference type="ARBA" id="ARBA00023065"/>
    </source>
</evidence>
<feature type="transmembrane region" description="Helical" evidence="13">
    <location>
        <begin position="76"/>
        <end position="96"/>
    </location>
</feature>
<evidence type="ECO:0000313" key="15">
    <source>
        <dbReference type="Proteomes" id="UP000198362"/>
    </source>
</evidence>
<accession>A0A239P896</accession>
<feature type="transmembrane region" description="Helical" evidence="13">
    <location>
        <begin position="152"/>
        <end position="185"/>
    </location>
</feature>
<evidence type="ECO:0000256" key="12">
    <source>
        <dbReference type="ARBA" id="ARBA00034430"/>
    </source>
</evidence>
<dbReference type="Proteomes" id="UP000198362">
    <property type="component" value="Unassembled WGS sequence"/>
</dbReference>
<evidence type="ECO:0000313" key="14">
    <source>
        <dbReference type="EMBL" id="SNT63266.1"/>
    </source>
</evidence>
<keyword evidence="11" id="KW-0407">Ion channel</keyword>
<sequence length="207" mass="22589">MPKNRLEAFSDGVLAILITIMVLELTVPDGHSVSALLHTTGIPLLTYLLSFVYLGIYWNNHHHMFHLVRKVGGGVLWANLALLFWLSLLPFTTAWLNESHFARTPVVVYGLNLLVASVTYVVLQNVIIRQQGPHSPLRAAVGTDLKGKASGALFVTGTLCALLLDGAGVAVALTCFASVAVLWIVPDRRISRAVQEHRTAEEEPVSF</sequence>
<keyword evidence="15" id="KW-1185">Reference proteome</keyword>
<feature type="transmembrane region" description="Helical" evidence="13">
    <location>
        <begin position="6"/>
        <end position="23"/>
    </location>
</feature>
<dbReference type="GO" id="GO:0015252">
    <property type="term" value="F:proton channel activity"/>
    <property type="evidence" value="ECO:0007669"/>
    <property type="project" value="InterPro"/>
</dbReference>
<evidence type="ECO:0000256" key="6">
    <source>
        <dbReference type="ARBA" id="ARBA00022826"/>
    </source>
</evidence>
<dbReference type="InterPro" id="IPR010617">
    <property type="entry name" value="TMEM175-like"/>
</dbReference>
<evidence type="ECO:0000256" key="11">
    <source>
        <dbReference type="ARBA" id="ARBA00023303"/>
    </source>
</evidence>
<comment type="similarity">
    <text evidence="2">Belongs to the TMEM175 family.</text>
</comment>
<feature type="transmembrane region" description="Helical" evidence="13">
    <location>
        <begin position="35"/>
        <end position="56"/>
    </location>
</feature>
<keyword evidence="7" id="KW-0630">Potassium</keyword>
<feature type="transmembrane region" description="Helical" evidence="13">
    <location>
        <begin position="108"/>
        <end position="128"/>
    </location>
</feature>
<dbReference type="GO" id="GO:0016020">
    <property type="term" value="C:membrane"/>
    <property type="evidence" value="ECO:0007669"/>
    <property type="project" value="UniProtKB-SubCell"/>
</dbReference>
<organism evidence="14 15">
    <name type="scientific">Asanoa hainanensis</name>
    <dbReference type="NCBI Taxonomy" id="560556"/>
    <lineage>
        <taxon>Bacteria</taxon>
        <taxon>Bacillati</taxon>
        <taxon>Actinomycetota</taxon>
        <taxon>Actinomycetes</taxon>
        <taxon>Micromonosporales</taxon>
        <taxon>Micromonosporaceae</taxon>
        <taxon>Asanoa</taxon>
    </lineage>
</organism>
<keyword evidence="5 13" id="KW-0812">Transmembrane</keyword>
<dbReference type="PANTHER" id="PTHR31462">
    <property type="entry name" value="ENDOSOMAL/LYSOSOMAL POTASSIUM CHANNEL TMEM175"/>
    <property type="match status" value="1"/>
</dbReference>
<evidence type="ECO:0000256" key="4">
    <source>
        <dbReference type="ARBA" id="ARBA00022538"/>
    </source>
</evidence>
<evidence type="ECO:0000256" key="2">
    <source>
        <dbReference type="ARBA" id="ARBA00006920"/>
    </source>
</evidence>
<evidence type="ECO:0000256" key="7">
    <source>
        <dbReference type="ARBA" id="ARBA00022958"/>
    </source>
</evidence>
<keyword evidence="9" id="KW-0406">Ion transport</keyword>
<keyword evidence="4" id="KW-0633">Potassium transport</keyword>
<evidence type="ECO:0000256" key="5">
    <source>
        <dbReference type="ARBA" id="ARBA00022692"/>
    </source>
</evidence>